<organism evidence="2 3">
    <name type="scientific">Micromonospora qiuiae</name>
    <dbReference type="NCBI Taxonomy" id="502268"/>
    <lineage>
        <taxon>Bacteria</taxon>
        <taxon>Bacillati</taxon>
        <taxon>Actinomycetota</taxon>
        <taxon>Actinomycetes</taxon>
        <taxon>Micromonosporales</taxon>
        <taxon>Micromonosporaceae</taxon>
        <taxon>Micromonospora</taxon>
    </lineage>
</organism>
<name>A0ABQ4JCS3_9ACTN</name>
<dbReference type="EMBL" id="BOPC01000039">
    <property type="protein sequence ID" value="GIJ27918.1"/>
    <property type="molecule type" value="Genomic_DNA"/>
</dbReference>
<feature type="compositionally biased region" description="Basic and acidic residues" evidence="1">
    <location>
        <begin position="87"/>
        <end position="98"/>
    </location>
</feature>
<gene>
    <name evidence="2" type="ORF">Vqi01_30800</name>
</gene>
<protein>
    <recommendedName>
        <fullName evidence="4">Antitoxin</fullName>
    </recommendedName>
</protein>
<sequence>MTEAAKKVAEDAEHRLDNLAEDVRQRFDRIIKERFSDQVKAGRFSGQAGRLRGRVASEVNSGGQGSRVASEGVQGGRGGHGAGQSRTDQHRRERGGSR</sequence>
<dbReference type="Proteomes" id="UP000653076">
    <property type="component" value="Unassembled WGS sequence"/>
</dbReference>
<proteinExistence type="predicted"/>
<feature type="region of interest" description="Disordered" evidence="1">
    <location>
        <begin position="52"/>
        <end position="98"/>
    </location>
</feature>
<evidence type="ECO:0000313" key="3">
    <source>
        <dbReference type="Proteomes" id="UP000653076"/>
    </source>
</evidence>
<evidence type="ECO:0000256" key="1">
    <source>
        <dbReference type="SAM" id="MobiDB-lite"/>
    </source>
</evidence>
<feature type="compositionally biased region" description="Gly residues" evidence="1">
    <location>
        <begin position="73"/>
        <end position="82"/>
    </location>
</feature>
<comment type="caution">
    <text evidence="2">The sequence shown here is derived from an EMBL/GenBank/DDBJ whole genome shotgun (WGS) entry which is preliminary data.</text>
</comment>
<evidence type="ECO:0000313" key="2">
    <source>
        <dbReference type="EMBL" id="GIJ27918.1"/>
    </source>
</evidence>
<keyword evidence="3" id="KW-1185">Reference proteome</keyword>
<reference evidence="2 3" key="1">
    <citation type="submission" date="2021-01" db="EMBL/GenBank/DDBJ databases">
        <title>Whole genome shotgun sequence of Verrucosispora qiuiae NBRC 106684.</title>
        <authorList>
            <person name="Komaki H."/>
            <person name="Tamura T."/>
        </authorList>
    </citation>
    <scope>NUCLEOTIDE SEQUENCE [LARGE SCALE GENOMIC DNA]</scope>
    <source>
        <strain evidence="2 3">NBRC 106684</strain>
    </source>
</reference>
<feature type="region of interest" description="Disordered" evidence="1">
    <location>
        <begin position="1"/>
        <end position="21"/>
    </location>
</feature>
<accession>A0ABQ4JCS3</accession>
<evidence type="ECO:0008006" key="4">
    <source>
        <dbReference type="Google" id="ProtNLM"/>
    </source>
</evidence>